<dbReference type="AlphaFoldDB" id="A0A1M6KD66"/>
<protein>
    <recommendedName>
        <fullName evidence="3">Winged helix-turn helix</fullName>
    </recommendedName>
</protein>
<keyword evidence="2" id="KW-1185">Reference proteome</keyword>
<accession>A0A1M6KD66</accession>
<reference evidence="1 2" key="1">
    <citation type="submission" date="2016-11" db="EMBL/GenBank/DDBJ databases">
        <authorList>
            <person name="Jaros S."/>
            <person name="Januszkiewicz K."/>
            <person name="Wedrychowicz H."/>
        </authorList>
    </citation>
    <scope>NUCLEOTIDE SEQUENCE [LARGE SCALE GENOMIC DNA]</scope>
    <source>
        <strain evidence="1 2">DSM 15480</strain>
    </source>
</reference>
<proteinExistence type="predicted"/>
<dbReference type="Proteomes" id="UP000184301">
    <property type="component" value="Unassembled WGS sequence"/>
</dbReference>
<dbReference type="EMBL" id="FQZY01000011">
    <property type="protein sequence ID" value="SHJ56858.1"/>
    <property type="molecule type" value="Genomic_DNA"/>
</dbReference>
<gene>
    <name evidence="1" type="ORF">SAMN02745243_00895</name>
</gene>
<evidence type="ECO:0000313" key="1">
    <source>
        <dbReference type="EMBL" id="SHJ56858.1"/>
    </source>
</evidence>
<organism evidence="1 2">
    <name type="scientific">Hespellia stercorisuis DSM 15480</name>
    <dbReference type="NCBI Taxonomy" id="1121950"/>
    <lineage>
        <taxon>Bacteria</taxon>
        <taxon>Bacillati</taxon>
        <taxon>Bacillota</taxon>
        <taxon>Clostridia</taxon>
        <taxon>Lachnospirales</taxon>
        <taxon>Lachnospiraceae</taxon>
        <taxon>Hespellia</taxon>
    </lineage>
</organism>
<name>A0A1M6KD66_9FIRM</name>
<evidence type="ECO:0000313" key="2">
    <source>
        <dbReference type="Proteomes" id="UP000184301"/>
    </source>
</evidence>
<sequence>MDEQKKYEVIKGLADHPSPNKERAALTLGCTVRHINRMLAGYTKSGKEYFVHGNKGRKPANTIPEATKVIVI</sequence>
<dbReference type="STRING" id="1121950.SAMN02745243_00895"/>
<evidence type="ECO:0008006" key="3">
    <source>
        <dbReference type="Google" id="ProtNLM"/>
    </source>
</evidence>
<feature type="non-terminal residue" evidence="1">
    <location>
        <position position="72"/>
    </location>
</feature>